<protein>
    <submittedName>
        <fullName evidence="5">Bifunctional enoyl-CoA hydratase/phosphate acetyltransferase</fullName>
    </submittedName>
</protein>
<comment type="caution">
    <text evidence="5">The sequence shown here is derived from an EMBL/GenBank/DDBJ whole genome shotgun (WGS) entry which is preliminary data.</text>
</comment>
<dbReference type="PIRSF" id="PIRSF000428">
    <property type="entry name" value="P_Ac_trans"/>
    <property type="match status" value="1"/>
</dbReference>
<name>A0ABR8PF38_9BACL</name>
<keyword evidence="2" id="KW-0808">Transferase</keyword>
<evidence type="ECO:0000259" key="4">
    <source>
        <dbReference type="Pfam" id="PF01515"/>
    </source>
</evidence>
<dbReference type="InterPro" id="IPR050500">
    <property type="entry name" value="Phos_Acetyltrans/Butyryltrans"/>
</dbReference>
<dbReference type="InterPro" id="IPR012147">
    <property type="entry name" value="P_Ac_Bu_trans"/>
</dbReference>
<dbReference type="InterPro" id="IPR002505">
    <property type="entry name" value="PTA_PTB"/>
</dbReference>
<sequence length="303" mass="31765">METLSEIVQQAAHLTDRPCTAVACAADPDVLDSVELAVSRGLATFKLYDDKQLLVKTLQAKYPQLVDHPDIELVDCNGIQHAAQLAVDAVATGDAQVLMKGNLPTAALMKAALRKEAGLRTGNVLSHVAVFEIPGFDKLYFVTDSAMSLLPDLQVKAQIVQNAVIVARACGVEVPVVVPIAAVESVNPAMQATLDAASLTMMNQRGQLQNCIVEGPMALDNAISLEAAQHKGLSGPAAGKADILVAPNLEAGNILYKSLTYFARAKVGGIIQGASAPIVVTSRSDSAETKLHSLALALLVSKN</sequence>
<dbReference type="Pfam" id="PF01515">
    <property type="entry name" value="PTA_PTB"/>
    <property type="match status" value="1"/>
</dbReference>
<keyword evidence="3" id="KW-0012">Acyltransferase</keyword>
<dbReference type="Proteomes" id="UP000659496">
    <property type="component" value="Unassembled WGS sequence"/>
</dbReference>
<dbReference type="EMBL" id="JACSQY010000001">
    <property type="protein sequence ID" value="MBD7906775.1"/>
    <property type="molecule type" value="Genomic_DNA"/>
</dbReference>
<evidence type="ECO:0000256" key="3">
    <source>
        <dbReference type="ARBA" id="ARBA00023315"/>
    </source>
</evidence>
<feature type="domain" description="Phosphate acetyl/butaryl transferase" evidence="4">
    <location>
        <begin position="79"/>
        <end position="297"/>
    </location>
</feature>
<comment type="similarity">
    <text evidence="1">Belongs to the phosphate acetyltransferase and butyryltransferase family.</text>
</comment>
<reference evidence="5 6" key="1">
    <citation type="submission" date="2020-08" db="EMBL/GenBank/DDBJ databases">
        <title>A Genomic Blueprint of the Chicken Gut Microbiome.</title>
        <authorList>
            <person name="Gilroy R."/>
            <person name="Ravi A."/>
            <person name="Getino M."/>
            <person name="Pursley I."/>
            <person name="Horton D.L."/>
            <person name="Alikhan N.-F."/>
            <person name="Baker D."/>
            <person name="Gharbi K."/>
            <person name="Hall N."/>
            <person name="Watson M."/>
            <person name="Adriaenssens E.M."/>
            <person name="Foster-Nyarko E."/>
            <person name="Jarju S."/>
            <person name="Secka A."/>
            <person name="Antonio M."/>
            <person name="Oren A."/>
            <person name="Chaudhuri R."/>
            <person name="La Ragione R.M."/>
            <person name="Hildebrand F."/>
            <person name="Pallen M.J."/>
        </authorList>
    </citation>
    <scope>NUCLEOTIDE SEQUENCE [LARGE SCALE GENOMIC DNA]</scope>
    <source>
        <strain evidence="5 6">Sa3CUA8</strain>
    </source>
</reference>
<keyword evidence="6" id="KW-1185">Reference proteome</keyword>
<organism evidence="5 6">
    <name type="scientific">Sporosarcina gallistercoris</name>
    <dbReference type="NCBI Taxonomy" id="2762245"/>
    <lineage>
        <taxon>Bacteria</taxon>
        <taxon>Bacillati</taxon>
        <taxon>Bacillota</taxon>
        <taxon>Bacilli</taxon>
        <taxon>Bacillales</taxon>
        <taxon>Caryophanaceae</taxon>
        <taxon>Sporosarcina</taxon>
    </lineage>
</organism>
<dbReference type="PANTHER" id="PTHR43356:SF2">
    <property type="entry name" value="PHOSPHATE ACETYLTRANSFERASE"/>
    <property type="match status" value="1"/>
</dbReference>
<accession>A0ABR8PF38</accession>
<dbReference type="NCBIfam" id="NF006045">
    <property type="entry name" value="PRK08190.1"/>
    <property type="match status" value="1"/>
</dbReference>
<evidence type="ECO:0000313" key="5">
    <source>
        <dbReference type="EMBL" id="MBD7906775.1"/>
    </source>
</evidence>
<proteinExistence type="inferred from homology"/>
<dbReference type="SUPFAM" id="SSF53659">
    <property type="entry name" value="Isocitrate/Isopropylmalate dehydrogenase-like"/>
    <property type="match status" value="1"/>
</dbReference>
<evidence type="ECO:0000256" key="1">
    <source>
        <dbReference type="ARBA" id="ARBA00005656"/>
    </source>
</evidence>
<evidence type="ECO:0000313" key="6">
    <source>
        <dbReference type="Proteomes" id="UP000659496"/>
    </source>
</evidence>
<gene>
    <name evidence="5" type="ORF">H9659_00340</name>
</gene>
<evidence type="ECO:0000256" key="2">
    <source>
        <dbReference type="ARBA" id="ARBA00022679"/>
    </source>
</evidence>
<dbReference type="Gene3D" id="3.40.718.10">
    <property type="entry name" value="Isopropylmalate Dehydrogenase"/>
    <property type="match status" value="1"/>
</dbReference>
<dbReference type="PANTHER" id="PTHR43356">
    <property type="entry name" value="PHOSPHATE ACETYLTRANSFERASE"/>
    <property type="match status" value="1"/>
</dbReference>
<dbReference type="RefSeq" id="WP_191687944.1">
    <property type="nucleotide sequence ID" value="NZ_JACSQY010000001.1"/>
</dbReference>